<organism evidence="1 2">
    <name type="scientific">Pluteus cervinus</name>
    <dbReference type="NCBI Taxonomy" id="181527"/>
    <lineage>
        <taxon>Eukaryota</taxon>
        <taxon>Fungi</taxon>
        <taxon>Dikarya</taxon>
        <taxon>Basidiomycota</taxon>
        <taxon>Agaricomycotina</taxon>
        <taxon>Agaricomycetes</taxon>
        <taxon>Agaricomycetidae</taxon>
        <taxon>Agaricales</taxon>
        <taxon>Pluteineae</taxon>
        <taxon>Pluteaceae</taxon>
        <taxon>Pluteus</taxon>
    </lineage>
</organism>
<reference evidence="1 2" key="1">
    <citation type="journal article" date="2019" name="Nat. Ecol. Evol.">
        <title>Megaphylogeny resolves global patterns of mushroom evolution.</title>
        <authorList>
            <person name="Varga T."/>
            <person name="Krizsan K."/>
            <person name="Foldi C."/>
            <person name="Dima B."/>
            <person name="Sanchez-Garcia M."/>
            <person name="Sanchez-Ramirez S."/>
            <person name="Szollosi G.J."/>
            <person name="Szarkandi J.G."/>
            <person name="Papp V."/>
            <person name="Albert L."/>
            <person name="Andreopoulos W."/>
            <person name="Angelini C."/>
            <person name="Antonin V."/>
            <person name="Barry K.W."/>
            <person name="Bougher N.L."/>
            <person name="Buchanan P."/>
            <person name="Buyck B."/>
            <person name="Bense V."/>
            <person name="Catcheside P."/>
            <person name="Chovatia M."/>
            <person name="Cooper J."/>
            <person name="Damon W."/>
            <person name="Desjardin D."/>
            <person name="Finy P."/>
            <person name="Geml J."/>
            <person name="Haridas S."/>
            <person name="Hughes K."/>
            <person name="Justo A."/>
            <person name="Karasinski D."/>
            <person name="Kautmanova I."/>
            <person name="Kiss B."/>
            <person name="Kocsube S."/>
            <person name="Kotiranta H."/>
            <person name="LaButti K.M."/>
            <person name="Lechner B.E."/>
            <person name="Liimatainen K."/>
            <person name="Lipzen A."/>
            <person name="Lukacs Z."/>
            <person name="Mihaltcheva S."/>
            <person name="Morgado L.N."/>
            <person name="Niskanen T."/>
            <person name="Noordeloos M.E."/>
            <person name="Ohm R.A."/>
            <person name="Ortiz-Santana B."/>
            <person name="Ovrebo C."/>
            <person name="Racz N."/>
            <person name="Riley R."/>
            <person name="Savchenko A."/>
            <person name="Shiryaev A."/>
            <person name="Soop K."/>
            <person name="Spirin V."/>
            <person name="Szebenyi C."/>
            <person name="Tomsovsky M."/>
            <person name="Tulloss R.E."/>
            <person name="Uehling J."/>
            <person name="Grigoriev I.V."/>
            <person name="Vagvolgyi C."/>
            <person name="Papp T."/>
            <person name="Martin F.M."/>
            <person name="Miettinen O."/>
            <person name="Hibbett D.S."/>
            <person name="Nagy L.G."/>
        </authorList>
    </citation>
    <scope>NUCLEOTIDE SEQUENCE [LARGE SCALE GENOMIC DNA]</scope>
    <source>
        <strain evidence="1 2">NL-1719</strain>
    </source>
</reference>
<protein>
    <submittedName>
        <fullName evidence="1">Bacterial bifunctional deaminase-reductase</fullName>
    </submittedName>
</protein>
<gene>
    <name evidence="1" type="ORF">BDN72DRAFT_753308</name>
</gene>
<accession>A0ACD3BHD9</accession>
<name>A0ACD3BHD9_9AGAR</name>
<sequence>MSALEFLSTIFVGYSEATKPARRPHVTLTFAQSIDAKIAGKNGTQLILSGQESMVMTHWFVMRTMHDAILIGIGTALNDDPQLNARHLPTRSPDPITNGHNNSYHLPRPVILDTQLRLSPTCKLVSNYKAGGGRRPWVVCAKEDQQGWRDRRDALHEAGVTILEVDITGKLSIPTVLHKLDELGIKSLMVEGGSQVIASFFTADSSNERVIDTVIATIAPVFVGNDGVDYEVNFQEVRTQVQSHDSLKYCF</sequence>
<dbReference type="Proteomes" id="UP000308600">
    <property type="component" value="Unassembled WGS sequence"/>
</dbReference>
<evidence type="ECO:0000313" key="2">
    <source>
        <dbReference type="Proteomes" id="UP000308600"/>
    </source>
</evidence>
<evidence type="ECO:0000313" key="1">
    <source>
        <dbReference type="EMBL" id="TFK77463.1"/>
    </source>
</evidence>
<proteinExistence type="predicted"/>
<dbReference type="EMBL" id="ML208259">
    <property type="protein sequence ID" value="TFK77463.1"/>
    <property type="molecule type" value="Genomic_DNA"/>
</dbReference>
<keyword evidence="2" id="KW-1185">Reference proteome</keyword>